<dbReference type="AlphaFoldDB" id="A0A1V0TYI5"/>
<evidence type="ECO:0000313" key="4">
    <source>
        <dbReference type="Proteomes" id="UP000192726"/>
    </source>
</evidence>
<keyword evidence="2" id="KW-0802">TPR repeat</keyword>
<proteinExistence type="predicted"/>
<protein>
    <submittedName>
        <fullName evidence="3">Uncharacterized protein</fullName>
    </submittedName>
</protein>
<accession>A0A1V0TYI5</accession>
<sequence>MEEYFQIQACAYGLPRELGGLPRPEIRKLAKAVADRAGVVLSSTSVEDIADHSEKIDPDGRPLFALVAALDWLDGNGVSADRDAALRRLIARMDGQAVQAAAVSPKSVRHMRNAQTLATALGGLSVESYAHLVQTFEPPTGLLPNVYSDVPPVPLDDLLDGVRPDMLGELYVLDRVDTAGTERLAAMALLKLAWQKDQEAYRAFVERAVGDHKEHARVVDLLDAGDWAGAPATCAEMAVDSIPLLQRSDHPVLDWIFSRLQSVQESISDGTMGELIVNAHFRRANLVLNEGDARRANDLYSKALDLCEANWQVHAGLLNNRGISWLRLGAREAAGADFTAVIESSFADDESRACAFNNRADVFDGDGDVGSAVRDRTAILELAETTYNRRFIAHIRRALALRKSGDYEGAYRDIESILDSSDIVKEQKMSARLKRAEWLVEEGEPAAARVDVEAVLASDRNFDSVENKARELLLELSVDTPSDAEC</sequence>
<name>A0A1V0TYI5_9ACTN</name>
<dbReference type="InterPro" id="IPR011990">
    <property type="entry name" value="TPR-like_helical_dom_sf"/>
</dbReference>
<dbReference type="SUPFAM" id="SSF48452">
    <property type="entry name" value="TPR-like"/>
    <property type="match status" value="1"/>
</dbReference>
<dbReference type="InterPro" id="IPR050498">
    <property type="entry name" value="Ycf3"/>
</dbReference>
<dbReference type="Proteomes" id="UP000192726">
    <property type="component" value="Chromosome"/>
</dbReference>
<evidence type="ECO:0000313" key="3">
    <source>
        <dbReference type="EMBL" id="ARF58045.1"/>
    </source>
</evidence>
<dbReference type="InterPro" id="IPR019734">
    <property type="entry name" value="TPR_rpt"/>
</dbReference>
<dbReference type="Gene3D" id="1.25.40.10">
    <property type="entry name" value="Tetratricopeptide repeat domain"/>
    <property type="match status" value="2"/>
</dbReference>
<evidence type="ECO:0000256" key="2">
    <source>
        <dbReference type="ARBA" id="ARBA00022803"/>
    </source>
</evidence>
<gene>
    <name evidence="3" type="ORF">B1H19_31130</name>
</gene>
<dbReference type="PANTHER" id="PTHR44858">
    <property type="entry name" value="TETRATRICOPEPTIDE REPEAT PROTEIN 6"/>
    <property type="match status" value="1"/>
</dbReference>
<dbReference type="PANTHER" id="PTHR44858:SF1">
    <property type="entry name" value="UDP-N-ACETYLGLUCOSAMINE--PEPTIDE N-ACETYLGLUCOSAMINYLTRANSFERASE SPINDLY-RELATED"/>
    <property type="match status" value="1"/>
</dbReference>
<evidence type="ECO:0000256" key="1">
    <source>
        <dbReference type="ARBA" id="ARBA00022737"/>
    </source>
</evidence>
<keyword evidence="4" id="KW-1185">Reference proteome</keyword>
<dbReference type="STRING" id="553510.B1H19_31130"/>
<organism evidence="3 4">
    <name type="scientific">Streptomyces gilvosporeus</name>
    <dbReference type="NCBI Taxonomy" id="553510"/>
    <lineage>
        <taxon>Bacteria</taxon>
        <taxon>Bacillati</taxon>
        <taxon>Actinomycetota</taxon>
        <taxon>Actinomycetes</taxon>
        <taxon>Kitasatosporales</taxon>
        <taxon>Streptomycetaceae</taxon>
        <taxon>Streptomyces</taxon>
    </lineage>
</organism>
<dbReference type="SMART" id="SM00028">
    <property type="entry name" value="TPR"/>
    <property type="match status" value="3"/>
</dbReference>
<dbReference type="EMBL" id="CP020569">
    <property type="protein sequence ID" value="ARF58045.1"/>
    <property type="molecule type" value="Genomic_DNA"/>
</dbReference>
<dbReference type="KEGG" id="sgv:B1H19_31130"/>
<reference evidence="3 4" key="1">
    <citation type="submission" date="2017-04" db="EMBL/GenBank/DDBJ databases">
        <title>Complete Genome Sequence of Streptomyces gilvosporeus F607, a Capable Producer of Natamycin.</title>
        <authorList>
            <person name="Zong G."/>
            <person name="Zhong C."/>
            <person name="Fu J."/>
            <person name="Qin R."/>
            <person name="Cao G."/>
        </authorList>
    </citation>
    <scope>NUCLEOTIDE SEQUENCE [LARGE SCALE GENOMIC DNA]</scope>
    <source>
        <strain evidence="3 4">F607</strain>
    </source>
</reference>
<keyword evidence="1" id="KW-0677">Repeat</keyword>